<accession>A0AAD3SBJ2</accession>
<comment type="caution">
    <text evidence="1">The sequence shown here is derived from an EMBL/GenBank/DDBJ whole genome shotgun (WGS) entry which is preliminary data.</text>
</comment>
<name>A0AAD3SBJ2_NEPGR</name>
<dbReference type="Proteomes" id="UP001279734">
    <property type="component" value="Unassembled WGS sequence"/>
</dbReference>
<organism evidence="1 2">
    <name type="scientific">Nepenthes gracilis</name>
    <name type="common">Slender pitcher plant</name>
    <dbReference type="NCBI Taxonomy" id="150966"/>
    <lineage>
        <taxon>Eukaryota</taxon>
        <taxon>Viridiplantae</taxon>
        <taxon>Streptophyta</taxon>
        <taxon>Embryophyta</taxon>
        <taxon>Tracheophyta</taxon>
        <taxon>Spermatophyta</taxon>
        <taxon>Magnoliopsida</taxon>
        <taxon>eudicotyledons</taxon>
        <taxon>Gunneridae</taxon>
        <taxon>Pentapetalae</taxon>
        <taxon>Caryophyllales</taxon>
        <taxon>Nepenthaceae</taxon>
        <taxon>Nepenthes</taxon>
    </lineage>
</organism>
<protein>
    <submittedName>
        <fullName evidence="1">Uncharacterized protein</fullName>
    </submittedName>
</protein>
<evidence type="ECO:0000313" key="1">
    <source>
        <dbReference type="EMBL" id="GMH08032.1"/>
    </source>
</evidence>
<reference evidence="1" key="1">
    <citation type="submission" date="2023-05" db="EMBL/GenBank/DDBJ databases">
        <title>Nepenthes gracilis genome sequencing.</title>
        <authorList>
            <person name="Fukushima K."/>
        </authorList>
    </citation>
    <scope>NUCLEOTIDE SEQUENCE</scope>
    <source>
        <strain evidence="1">SING2019-196</strain>
    </source>
</reference>
<evidence type="ECO:0000313" key="2">
    <source>
        <dbReference type="Proteomes" id="UP001279734"/>
    </source>
</evidence>
<dbReference type="AlphaFoldDB" id="A0AAD3SBJ2"/>
<gene>
    <name evidence="1" type="ORF">Nepgr_009872</name>
</gene>
<proteinExistence type="predicted"/>
<keyword evidence="2" id="KW-1185">Reference proteome</keyword>
<dbReference type="EMBL" id="BSYO01000008">
    <property type="protein sequence ID" value="GMH08032.1"/>
    <property type="molecule type" value="Genomic_DNA"/>
</dbReference>
<sequence>MDSSGGSSSESVSKQNWAVSLEKEEWDDRIAILTRKYDHRYLIVDRDQVYGNNEHMQELQEWGMKSGAAAASGLSFNMYRSSVSIMFAGTHNFGMCTAAEGKCRDLGNHCSIFIPLRATFQILAEKQLDPCCLVVCNCIFF</sequence>